<gene>
    <name evidence="1" type="ORF">PsorP6_008589</name>
</gene>
<evidence type="ECO:0000313" key="2">
    <source>
        <dbReference type="Proteomes" id="UP001163321"/>
    </source>
</evidence>
<sequence length="61" mass="6729">MLSFPSPILIQMCLFPSPPALKTDTGWSSMYSAVSGESLQDIKDQLNFADAGQMHAQLKRK</sequence>
<comment type="caution">
    <text evidence="1">The sequence shown here is derived from an EMBL/GenBank/DDBJ whole genome shotgun (WGS) entry which is preliminary data.</text>
</comment>
<organism evidence="1 2">
    <name type="scientific">Peronosclerospora sorghi</name>
    <dbReference type="NCBI Taxonomy" id="230839"/>
    <lineage>
        <taxon>Eukaryota</taxon>
        <taxon>Sar</taxon>
        <taxon>Stramenopiles</taxon>
        <taxon>Oomycota</taxon>
        <taxon>Peronosporomycetes</taxon>
        <taxon>Peronosporales</taxon>
        <taxon>Peronosporaceae</taxon>
        <taxon>Peronosclerospora</taxon>
    </lineage>
</organism>
<reference evidence="1 2" key="1">
    <citation type="journal article" date="2022" name="bioRxiv">
        <title>The genome of the oomycete Peronosclerospora sorghi, a cosmopolitan pathogen of maize and sorghum, is inflated with dispersed pseudogenes.</title>
        <authorList>
            <person name="Fletcher K."/>
            <person name="Martin F."/>
            <person name="Isakeit T."/>
            <person name="Cavanaugh K."/>
            <person name="Magill C."/>
            <person name="Michelmore R."/>
        </authorList>
    </citation>
    <scope>NUCLEOTIDE SEQUENCE [LARGE SCALE GENOMIC DNA]</scope>
    <source>
        <strain evidence="1">P6</strain>
    </source>
</reference>
<keyword evidence="2" id="KW-1185">Reference proteome</keyword>
<dbReference type="Proteomes" id="UP001163321">
    <property type="component" value="Chromosome 3"/>
</dbReference>
<proteinExistence type="predicted"/>
<protein>
    <submittedName>
        <fullName evidence="1">Uncharacterized protein</fullName>
    </submittedName>
</protein>
<evidence type="ECO:0000313" key="1">
    <source>
        <dbReference type="EMBL" id="KAI9915800.1"/>
    </source>
</evidence>
<dbReference type="EMBL" id="CM047582">
    <property type="protein sequence ID" value="KAI9915800.1"/>
    <property type="molecule type" value="Genomic_DNA"/>
</dbReference>
<accession>A0ACC0WCG3</accession>
<name>A0ACC0WCG3_9STRA</name>